<gene>
    <name evidence="2" type="ORF">LCGC14_1165000</name>
</gene>
<accession>A0A0F9MEG8</accession>
<organism evidence="2">
    <name type="scientific">marine sediment metagenome</name>
    <dbReference type="NCBI Taxonomy" id="412755"/>
    <lineage>
        <taxon>unclassified sequences</taxon>
        <taxon>metagenomes</taxon>
        <taxon>ecological metagenomes</taxon>
    </lineage>
</organism>
<sequence length="55" mass="6697">MKELLEEMKKQTHLLNKILEENEHANEKFKEYAEDSLRELREIKVRLIESLKKIS</sequence>
<evidence type="ECO:0000313" key="2">
    <source>
        <dbReference type="EMBL" id="KKM97736.1"/>
    </source>
</evidence>
<feature type="coiled-coil region" evidence="1">
    <location>
        <begin position="1"/>
        <end position="35"/>
    </location>
</feature>
<evidence type="ECO:0000256" key="1">
    <source>
        <dbReference type="SAM" id="Coils"/>
    </source>
</evidence>
<dbReference type="AlphaFoldDB" id="A0A0F9MEG8"/>
<comment type="caution">
    <text evidence="2">The sequence shown here is derived from an EMBL/GenBank/DDBJ whole genome shotgun (WGS) entry which is preliminary data.</text>
</comment>
<dbReference type="EMBL" id="LAZR01005712">
    <property type="protein sequence ID" value="KKM97736.1"/>
    <property type="molecule type" value="Genomic_DNA"/>
</dbReference>
<keyword evidence="1" id="KW-0175">Coiled coil</keyword>
<reference evidence="2" key="1">
    <citation type="journal article" date="2015" name="Nature">
        <title>Complex archaea that bridge the gap between prokaryotes and eukaryotes.</title>
        <authorList>
            <person name="Spang A."/>
            <person name="Saw J.H."/>
            <person name="Jorgensen S.L."/>
            <person name="Zaremba-Niedzwiedzka K."/>
            <person name="Martijn J."/>
            <person name="Lind A.E."/>
            <person name="van Eijk R."/>
            <person name="Schleper C."/>
            <person name="Guy L."/>
            <person name="Ettema T.J."/>
        </authorList>
    </citation>
    <scope>NUCLEOTIDE SEQUENCE</scope>
</reference>
<proteinExistence type="predicted"/>
<protein>
    <submittedName>
        <fullName evidence="2">Uncharacterized protein</fullName>
    </submittedName>
</protein>
<name>A0A0F9MEG8_9ZZZZ</name>